<gene>
    <name evidence="4" type="ORF">NQU54_43460</name>
</gene>
<accession>A0A9X2S0R4</accession>
<dbReference type="EMBL" id="JANIIC010000088">
    <property type="protein sequence ID" value="MCQ8835695.1"/>
    <property type="molecule type" value="Genomic_DNA"/>
</dbReference>
<name>A0A9X2S0R4_STRMQ</name>
<dbReference type="SUPFAM" id="SSF52540">
    <property type="entry name" value="P-loop containing nucleoside triphosphate hydrolases"/>
    <property type="match status" value="2"/>
</dbReference>
<keyword evidence="4" id="KW-0547">Nucleotide-binding</keyword>
<dbReference type="InterPro" id="IPR049730">
    <property type="entry name" value="SNF2/RAD54-like_C"/>
</dbReference>
<dbReference type="InterPro" id="IPR050496">
    <property type="entry name" value="SNF2_RAD54_helicase_repair"/>
</dbReference>
<evidence type="ECO:0000256" key="1">
    <source>
        <dbReference type="ARBA" id="ARBA00022801"/>
    </source>
</evidence>
<feature type="domain" description="Helicase C-terminal" evidence="3">
    <location>
        <begin position="760"/>
        <end position="914"/>
    </location>
</feature>
<dbReference type="InterPro" id="IPR000330">
    <property type="entry name" value="SNF2_N"/>
</dbReference>
<dbReference type="InterPro" id="IPR038718">
    <property type="entry name" value="SNF2-like_sf"/>
</dbReference>
<keyword evidence="5" id="KW-1185">Reference proteome</keyword>
<organism evidence="4 5">
    <name type="scientific">Streptomyces malaysiensis subsp. samsunensis</name>
    <dbReference type="NCBI Taxonomy" id="459658"/>
    <lineage>
        <taxon>Bacteria</taxon>
        <taxon>Bacillati</taxon>
        <taxon>Actinomycetota</taxon>
        <taxon>Actinomycetes</taxon>
        <taxon>Kitasatosporales</taxon>
        <taxon>Streptomycetaceae</taxon>
        <taxon>Streptomyces</taxon>
        <taxon>Streptomyces violaceusniger group</taxon>
    </lineage>
</organism>
<dbReference type="InterPro" id="IPR001650">
    <property type="entry name" value="Helicase_C-like"/>
</dbReference>
<proteinExistence type="predicted"/>
<dbReference type="InterPro" id="IPR014001">
    <property type="entry name" value="Helicase_ATP-bd"/>
</dbReference>
<dbReference type="Pfam" id="PF00176">
    <property type="entry name" value="SNF2-rel_dom"/>
    <property type="match status" value="1"/>
</dbReference>
<dbReference type="CDD" id="cd18793">
    <property type="entry name" value="SF2_C_SNF"/>
    <property type="match status" value="1"/>
</dbReference>
<dbReference type="AlphaFoldDB" id="A0A9X2S0R4"/>
<sequence length="927" mass="100171">MAHCAAFLPGDPPRTGVLAFFSGEGAQLPSVGAAVQLPIAHPRGSGVGVRTRNAVILPVAEALPLLLTADTGPTSDSVAFWAAAARFALRLTARGLLLPGVSQGGFDAWRAGPLTDEDTVWLARLAAAMPVEAHAVPLPGSAPLQLARQEPLLRGFVDAVADAVPRTRAAPLATGRPAFADLAPHHIPELRFWADEIAAGLDAGPRVSLRVEPPDGDGSPDGLDQDTLAFRAVVQLHSARHPSLVMDLVRTWSDAPALFGPRAQDAARAMLQRGARAWPPLERLAGQPVPDELILTEGELYDLLHNSLEALAMAGIEVHYPKELIHDLTSTALIEPAHNPRGDIPSRFAPELLLRFRWHLAMNGDPLSQDEMNALAEAHRPVVRLRDQWVLVDPELIRGALEPEPRPLGAMDGLSALLTGAVEIDSQTVAVEPGGWLATVFHRIEDTGPRALPDPPPELRATLRDYQLQGLDWMDRLTSSGLGCCLADDMGLGKTVTLIALHLCRQRRPATAGPTLVVCPASLLGNWEKEIQRFAPGTPTRRYHGAQRTLNGIRPDEFILTTYATMRQDIASLGSATWGLVVADEAQHIKNPVGATARALRTVSNGVRVALTGTPVENNLTELWSIMDWTIPGLLGSLSDFRSSYATPIERGDDPATAERLALLVRPFLMRRRKSDPDIVPELPPKTETDHAVHLTREQAALYEAVVRESLDAISSASGAGRRSLVLKLITALKQICNHPAQYLKESSPKLAGRSGKFALLDELVDTIVSEGGATLVFTQYVTMARMTLRHLETRGITAQLLHGNTPVNQREEMVARFQRGEVPVFVLSLRAAGTGLNLTHAGHVIHFDRWWNPAVEAQATDRAHRIGQTLPVQVHRLIAEGTVEERVAHLLAAKGALAEAVLGSENTALTELSDAELSRLVTLRRS</sequence>
<dbReference type="Proteomes" id="UP001142400">
    <property type="component" value="Unassembled WGS sequence"/>
</dbReference>
<dbReference type="FunFam" id="3.40.50.10810:FF:000031">
    <property type="entry name" value="Helicase, SNF2/RAD54 family"/>
    <property type="match status" value="1"/>
</dbReference>
<dbReference type="InterPro" id="IPR027417">
    <property type="entry name" value="P-loop_NTPase"/>
</dbReference>
<reference evidence="4" key="1">
    <citation type="submission" date="2022-06" db="EMBL/GenBank/DDBJ databases">
        <title>WGS of actinobacteria.</title>
        <authorList>
            <person name="Thawai C."/>
        </authorList>
    </citation>
    <scope>NUCLEOTIDE SEQUENCE</scope>
    <source>
        <strain evidence="4">DSM 42010</strain>
    </source>
</reference>
<comment type="caution">
    <text evidence="4">The sequence shown here is derived from an EMBL/GenBank/DDBJ whole genome shotgun (WGS) entry which is preliminary data.</text>
</comment>
<feature type="domain" description="Helicase ATP-binding" evidence="2">
    <location>
        <begin position="475"/>
        <end position="633"/>
    </location>
</feature>
<evidence type="ECO:0000313" key="5">
    <source>
        <dbReference type="Proteomes" id="UP001142400"/>
    </source>
</evidence>
<dbReference type="PANTHER" id="PTHR45629:SF7">
    <property type="entry name" value="DNA EXCISION REPAIR PROTEIN ERCC-6-RELATED"/>
    <property type="match status" value="1"/>
</dbReference>
<dbReference type="SMART" id="SM00490">
    <property type="entry name" value="HELICc"/>
    <property type="match status" value="1"/>
</dbReference>
<evidence type="ECO:0000313" key="4">
    <source>
        <dbReference type="EMBL" id="MCQ8835695.1"/>
    </source>
</evidence>
<protein>
    <submittedName>
        <fullName evidence="4">DEAD/DEAH box helicase</fullName>
    </submittedName>
</protein>
<dbReference type="Pfam" id="PF00271">
    <property type="entry name" value="Helicase_C"/>
    <property type="match status" value="1"/>
</dbReference>
<dbReference type="Pfam" id="PF12419">
    <property type="entry name" value="DUF3670"/>
    <property type="match status" value="1"/>
</dbReference>
<dbReference type="PROSITE" id="PS51194">
    <property type="entry name" value="HELICASE_CTER"/>
    <property type="match status" value="1"/>
</dbReference>
<keyword evidence="1" id="KW-0378">Hydrolase</keyword>
<dbReference type="Gene3D" id="3.40.50.300">
    <property type="entry name" value="P-loop containing nucleotide triphosphate hydrolases"/>
    <property type="match status" value="1"/>
</dbReference>
<dbReference type="GO" id="GO:0015616">
    <property type="term" value="F:DNA translocase activity"/>
    <property type="evidence" value="ECO:0007669"/>
    <property type="project" value="TreeGrafter"/>
</dbReference>
<dbReference type="GO" id="GO:0016787">
    <property type="term" value="F:hydrolase activity"/>
    <property type="evidence" value="ECO:0007669"/>
    <property type="project" value="UniProtKB-KW"/>
</dbReference>
<dbReference type="Gene3D" id="3.40.50.10810">
    <property type="entry name" value="Tandem AAA-ATPase domain"/>
    <property type="match status" value="1"/>
</dbReference>
<dbReference type="FunFam" id="3.40.50.300:FF:000533">
    <property type="entry name" value="Helicase, Snf2 family"/>
    <property type="match status" value="1"/>
</dbReference>
<evidence type="ECO:0000259" key="3">
    <source>
        <dbReference type="PROSITE" id="PS51194"/>
    </source>
</evidence>
<dbReference type="GO" id="GO:0004386">
    <property type="term" value="F:helicase activity"/>
    <property type="evidence" value="ECO:0007669"/>
    <property type="project" value="UniProtKB-KW"/>
</dbReference>
<dbReference type="PANTHER" id="PTHR45629">
    <property type="entry name" value="SNF2/RAD54 FAMILY MEMBER"/>
    <property type="match status" value="1"/>
</dbReference>
<dbReference type="SMART" id="SM00487">
    <property type="entry name" value="DEXDc"/>
    <property type="match status" value="1"/>
</dbReference>
<keyword evidence="4" id="KW-0067">ATP-binding</keyword>
<keyword evidence="4" id="KW-0347">Helicase</keyword>
<dbReference type="PROSITE" id="PS51192">
    <property type="entry name" value="HELICASE_ATP_BIND_1"/>
    <property type="match status" value="1"/>
</dbReference>
<evidence type="ECO:0000259" key="2">
    <source>
        <dbReference type="PROSITE" id="PS51192"/>
    </source>
</evidence>
<dbReference type="InterPro" id="IPR022138">
    <property type="entry name" value="DUF3670"/>
</dbReference>
<dbReference type="GO" id="GO:0005524">
    <property type="term" value="F:ATP binding"/>
    <property type="evidence" value="ECO:0007669"/>
    <property type="project" value="InterPro"/>
</dbReference>